<dbReference type="InterPro" id="IPR014729">
    <property type="entry name" value="Rossmann-like_a/b/a_fold"/>
</dbReference>
<sequence>MSEYNFTQIEQQAQKYWRENNSFKAVEDKNKEKFYCLSMLPYPSGTLHMGHVRNYTIGDVIARYQKMQGKNVLHPMGWDAFGLPAENAAIKHKKSPYKWTKSNIAYMKSQLDSLGFSFDWSREVVTCDENYYEWEQWFFIQLYKKGLAYRKNSVVNWDPIDQTVLANEQVVDGRGWRSGALIEKKEIPQWFLKITDYADELLKDINQLDGWPEAVKTMQTNWIGKSKGLTIKFKIENSDQEIEVFTTCPDTLMGVSYLGIAPKHPLALEEAKTNSQLKSFIEECKKISTMEADLATQEKKGFKTSIKVTHPISGESIDVWVANFVLMGYGSGAVMSVPAHDQRDWEFAQKYNIALKQVIKPSDNKSKLDLDKEAFTEKGILINSGEFDGLNFKTAYQAIKKYLFDNDKGYETTNFRIHDWGISRQRYWGCPIPMIHCNDCGLVPEKEENLPVKLPTNVTLTEAGSPLKEMSEFLNVACPHCGKPATRETDTFDTFFESSWYYARYTCPTADKMLSEEANYWLPVDKYIGGIEHAIMHLLYARFFHKLMRDQGLVSSDEPFKNLLTQGMVLKDGAKMSKSKGNTVDPQELIDKYGADTVRLFSMFAAPPEQSLEWSETGVDGANKFLRKVYNYAYTNKEILAKNITIDLTKLSKNDKKARYEIYANFKQAIFDFDKSQFNTVVSACMKILNTLNNYDNLSDSVKSEGFSILLRILSPFTPHICHYLWQKIGLGEDILHTQFPTVDNKALEKDDFLLVVQINGKVKAKLELDGSLTKEQVEQEVLDDEHIKTFIEDKQIIKVIYVPQKLINIVVK</sequence>
<evidence type="ECO:0000256" key="2">
    <source>
        <dbReference type="ARBA" id="ARBA00022490"/>
    </source>
</evidence>
<dbReference type="EMBL" id="QPQM01000022">
    <property type="protein sequence ID" value="NIY57194.1"/>
    <property type="molecule type" value="Genomic_DNA"/>
</dbReference>
<dbReference type="HAMAP" id="MF_00049_B">
    <property type="entry name" value="Leu_tRNA_synth_B"/>
    <property type="match status" value="1"/>
</dbReference>
<protein>
    <recommendedName>
        <fullName evidence="9">Leucine--tRNA ligase</fullName>
        <ecNumber evidence="9">6.1.1.4</ecNumber>
    </recommendedName>
    <alternativeName>
        <fullName evidence="9">Leucyl-tRNA synthetase</fullName>
        <shortName evidence="9">LeuRS</shortName>
    </alternativeName>
</protein>
<evidence type="ECO:0000256" key="1">
    <source>
        <dbReference type="ARBA" id="ARBA00005594"/>
    </source>
</evidence>
<dbReference type="SUPFAM" id="SSF52374">
    <property type="entry name" value="Nucleotidylyl transferase"/>
    <property type="match status" value="1"/>
</dbReference>
<keyword evidence="17" id="KW-1185">Reference proteome</keyword>
<keyword evidence="2 9" id="KW-0963">Cytoplasm</keyword>
<feature type="domain" description="Aminoacyl-tRNA synthetase class Ia" evidence="11">
    <location>
        <begin position="416"/>
        <end position="614"/>
    </location>
</feature>
<dbReference type="InterPro" id="IPR001412">
    <property type="entry name" value="aa-tRNA-synth_I_CS"/>
</dbReference>
<keyword evidence="5 9" id="KW-0067">ATP-binding</keyword>
<dbReference type="GeneID" id="45433108"/>
<dbReference type="Gene3D" id="3.90.740.10">
    <property type="entry name" value="Valyl/Leucyl/Isoleucyl-tRNA synthetase, editing domain"/>
    <property type="match status" value="1"/>
</dbReference>
<dbReference type="SUPFAM" id="SSF50677">
    <property type="entry name" value="ValRS/IleRS/LeuRS editing domain"/>
    <property type="match status" value="1"/>
</dbReference>
<keyword evidence="6 9" id="KW-0648">Protein biosynthesis</keyword>
<evidence type="ECO:0000256" key="9">
    <source>
        <dbReference type="HAMAP-Rule" id="MF_00049"/>
    </source>
</evidence>
<dbReference type="InterPro" id="IPR002302">
    <property type="entry name" value="Leu-tRNA-ligase"/>
</dbReference>
<organism evidence="16 18">
    <name type="scientific">Francisella orientalis</name>
    <dbReference type="NCBI Taxonomy" id="299583"/>
    <lineage>
        <taxon>Bacteria</taxon>
        <taxon>Pseudomonadati</taxon>
        <taxon>Pseudomonadota</taxon>
        <taxon>Gammaproteobacteria</taxon>
        <taxon>Thiotrichales</taxon>
        <taxon>Francisellaceae</taxon>
        <taxon>Francisella</taxon>
    </lineage>
</organism>
<comment type="similarity">
    <text evidence="1 9 10">Belongs to the class-I aminoacyl-tRNA synthetase family.</text>
</comment>
<evidence type="ECO:0000256" key="8">
    <source>
        <dbReference type="ARBA" id="ARBA00047469"/>
    </source>
</evidence>
<feature type="short sequence motif" description="'HIGH' region" evidence="9">
    <location>
        <begin position="41"/>
        <end position="51"/>
    </location>
</feature>
<evidence type="ECO:0000259" key="13">
    <source>
        <dbReference type="Pfam" id="PF09334"/>
    </source>
</evidence>
<evidence type="ECO:0000313" key="17">
    <source>
        <dbReference type="Proteomes" id="UP000035930"/>
    </source>
</evidence>
<evidence type="ECO:0000259" key="14">
    <source>
        <dbReference type="Pfam" id="PF13603"/>
    </source>
</evidence>
<dbReference type="EC" id="6.1.1.4" evidence="9"/>
<evidence type="ECO:0000313" key="18">
    <source>
        <dbReference type="Proteomes" id="UP000774689"/>
    </source>
</evidence>
<evidence type="ECO:0000256" key="3">
    <source>
        <dbReference type="ARBA" id="ARBA00022598"/>
    </source>
</evidence>
<dbReference type="Pfam" id="PF00133">
    <property type="entry name" value="tRNA-synt_1"/>
    <property type="match status" value="1"/>
</dbReference>
<dbReference type="FunFam" id="3.90.740.10:FF:000012">
    <property type="entry name" value="Leucine--tRNA ligase"/>
    <property type="match status" value="1"/>
</dbReference>
<dbReference type="Pfam" id="PF09334">
    <property type="entry name" value="tRNA-synt_1g"/>
    <property type="match status" value="1"/>
</dbReference>
<dbReference type="RefSeq" id="WP_014715461.1">
    <property type="nucleotide sequence ID" value="NZ_CP011923.2"/>
</dbReference>
<accession>A0AAP7C607</accession>
<dbReference type="PANTHER" id="PTHR43740">
    <property type="entry name" value="LEUCYL-TRNA SYNTHETASE"/>
    <property type="match status" value="1"/>
</dbReference>
<dbReference type="Proteomes" id="UP000035930">
    <property type="component" value="Chromosome"/>
</dbReference>
<feature type="domain" description="Methionyl/Leucyl tRNA synthetase" evidence="13">
    <location>
        <begin position="38"/>
        <end position="170"/>
    </location>
</feature>
<reference evidence="17" key="1">
    <citation type="submission" date="2015-02" db="EMBL/GenBank/DDBJ databases">
        <title>Complete genome sequence of Francisella noatunensis subsp. orientalis FNO190 isolated from farm-raised Nile tilapia in Brazil.</title>
        <authorList>
            <person name="Figueiredo H.C.P."/>
            <person name="Leal C.A.G."/>
            <person name="Pereira F.L."/>
            <person name="Soares S.C."/>
            <person name="Goncalves L.A."/>
            <person name="Dorella F.A."/>
            <person name="Carvalho A.F."/>
            <person name="Azevedo V.A.C."/>
        </authorList>
    </citation>
    <scope>NUCLEOTIDE SEQUENCE [LARGE SCALE GENOMIC DNA]</scope>
    <source>
        <strain evidence="17">FNO190</strain>
    </source>
</reference>
<evidence type="ECO:0000313" key="15">
    <source>
        <dbReference type="EMBL" id="AKN88702.1"/>
    </source>
</evidence>
<comment type="catalytic activity">
    <reaction evidence="8 9">
        <text>tRNA(Leu) + L-leucine + ATP = L-leucyl-tRNA(Leu) + AMP + diphosphate</text>
        <dbReference type="Rhea" id="RHEA:11688"/>
        <dbReference type="Rhea" id="RHEA-COMP:9613"/>
        <dbReference type="Rhea" id="RHEA-COMP:9622"/>
        <dbReference type="ChEBI" id="CHEBI:30616"/>
        <dbReference type="ChEBI" id="CHEBI:33019"/>
        <dbReference type="ChEBI" id="CHEBI:57427"/>
        <dbReference type="ChEBI" id="CHEBI:78442"/>
        <dbReference type="ChEBI" id="CHEBI:78494"/>
        <dbReference type="ChEBI" id="CHEBI:456215"/>
        <dbReference type="EC" id="6.1.1.4"/>
    </reaction>
</comment>
<proteinExistence type="inferred from homology"/>
<dbReference type="GO" id="GO:0005829">
    <property type="term" value="C:cytosol"/>
    <property type="evidence" value="ECO:0007669"/>
    <property type="project" value="TreeGrafter"/>
</dbReference>
<dbReference type="Gene3D" id="3.10.20.590">
    <property type="match status" value="1"/>
</dbReference>
<evidence type="ECO:0000259" key="11">
    <source>
        <dbReference type="Pfam" id="PF00133"/>
    </source>
</evidence>
<reference evidence="15" key="2">
    <citation type="submission" date="2017-08" db="EMBL/GenBank/DDBJ databases">
        <title>Complete Genome Sequence of Francisella noatunensis subsp. orientalis strain FNO190.</title>
        <authorList>
            <person name="Pereira F.L."/>
            <person name="Goncalves L.A."/>
            <person name="Guilherme T.C."/>
            <person name="Soares S.C."/>
            <person name="Dorella F.A."/>
            <person name="Carvalho A.F."/>
            <person name="Leibowitz M.P."/>
            <person name="Leal C.A.G."/>
            <person name="Azevedo V.A.C."/>
            <person name="Figueiredo H.C.P."/>
        </authorList>
    </citation>
    <scope>NUCLEOTIDE SEQUENCE</scope>
    <source>
        <strain evidence="15">FNO190</strain>
    </source>
</reference>
<dbReference type="GO" id="GO:0004823">
    <property type="term" value="F:leucine-tRNA ligase activity"/>
    <property type="evidence" value="ECO:0007669"/>
    <property type="project" value="UniProtKB-UniRule"/>
</dbReference>
<dbReference type="Proteomes" id="UP000774689">
    <property type="component" value="Unassembled WGS sequence"/>
</dbReference>
<dbReference type="CDD" id="cd00812">
    <property type="entry name" value="LeuRS_core"/>
    <property type="match status" value="1"/>
</dbReference>
<evidence type="ECO:0000256" key="10">
    <source>
        <dbReference type="RuleBase" id="RU363035"/>
    </source>
</evidence>
<reference evidence="16" key="3">
    <citation type="journal article" date="2020" name="Int. J. Syst. Evol. Microbiol.">
        <title>Reclassification of Francisella noatunensis subsp. orientalis Ottem et al. 2009 as Francisella orientalis sp. nov., Francisella noatunensis subsp. chilensis subsp. nov. and emended description of Francisella noatunensis.</title>
        <authorList>
            <person name="Ramirez-Paredes J.G."/>
            <person name="Larsson P."/>
            <person name="Thompson K.D."/>
            <person name="Penman D.J."/>
            <person name="Busse H.J."/>
            <person name="Ohrman C."/>
            <person name="Sjodin A."/>
            <person name="Soto E."/>
            <person name="Richards R.H."/>
            <person name="Adams A."/>
            <person name="Colquhoun D.J."/>
        </authorList>
    </citation>
    <scope>NUCLEOTIDE SEQUENCE</scope>
    <source>
        <strain evidence="16">LADL-07285A</strain>
    </source>
</reference>
<evidence type="ECO:0000259" key="12">
    <source>
        <dbReference type="Pfam" id="PF08264"/>
    </source>
</evidence>
<dbReference type="InterPro" id="IPR002300">
    <property type="entry name" value="aa-tRNA-synth_Ia"/>
</dbReference>
<name>A0AAP7C607_9GAMM</name>
<feature type="short sequence motif" description="'KMSKS' region" evidence="9">
    <location>
        <begin position="575"/>
        <end position="579"/>
    </location>
</feature>
<dbReference type="FunFam" id="3.40.50.620:FF:000395">
    <property type="entry name" value="Leucine--tRNA ligase"/>
    <property type="match status" value="1"/>
</dbReference>
<dbReference type="EMBL" id="CP011923">
    <property type="protein sequence ID" value="AKN88702.1"/>
    <property type="molecule type" value="Genomic_DNA"/>
</dbReference>
<dbReference type="PANTHER" id="PTHR43740:SF2">
    <property type="entry name" value="LEUCINE--TRNA LIGASE, MITOCHONDRIAL"/>
    <property type="match status" value="1"/>
</dbReference>
<dbReference type="PRINTS" id="PR00985">
    <property type="entry name" value="TRNASYNTHLEU"/>
</dbReference>
<dbReference type="InterPro" id="IPR025709">
    <property type="entry name" value="Leu_tRNA-synth_edit"/>
</dbReference>
<dbReference type="GO" id="GO:0006429">
    <property type="term" value="P:leucyl-tRNA aminoacylation"/>
    <property type="evidence" value="ECO:0007669"/>
    <property type="project" value="UniProtKB-UniRule"/>
</dbReference>
<dbReference type="InterPro" id="IPR013155">
    <property type="entry name" value="M/V/L/I-tRNA-synth_anticd-bd"/>
</dbReference>
<dbReference type="CDD" id="cd07958">
    <property type="entry name" value="Anticodon_Ia_Leu_BEm"/>
    <property type="match status" value="1"/>
</dbReference>
<evidence type="ECO:0000256" key="7">
    <source>
        <dbReference type="ARBA" id="ARBA00023146"/>
    </source>
</evidence>
<evidence type="ECO:0000256" key="6">
    <source>
        <dbReference type="ARBA" id="ARBA00022917"/>
    </source>
</evidence>
<dbReference type="AlphaFoldDB" id="A0AAP7C607"/>
<gene>
    <name evidence="9 15" type="primary">leuS</name>
    <name evidence="16" type="ORF">CHQ83_08350</name>
    <name evidence="15" type="ORF">FNO190_0967</name>
</gene>
<feature type="domain" description="Leucyl-tRNA synthetase editing" evidence="14">
    <location>
        <begin position="221"/>
        <end position="403"/>
    </location>
</feature>
<dbReference type="GO" id="GO:0002161">
    <property type="term" value="F:aminoacyl-tRNA deacylase activity"/>
    <property type="evidence" value="ECO:0007669"/>
    <property type="project" value="InterPro"/>
</dbReference>
<dbReference type="Gene3D" id="3.40.50.620">
    <property type="entry name" value="HUPs"/>
    <property type="match status" value="2"/>
</dbReference>
<feature type="binding site" evidence="9">
    <location>
        <position position="578"/>
    </location>
    <ligand>
        <name>ATP</name>
        <dbReference type="ChEBI" id="CHEBI:30616"/>
    </ligand>
</feature>
<dbReference type="InterPro" id="IPR009080">
    <property type="entry name" value="tRNAsynth_Ia_anticodon-bd"/>
</dbReference>
<dbReference type="Pfam" id="PF13603">
    <property type="entry name" value="tRNA-synt_1_2"/>
    <property type="match status" value="1"/>
</dbReference>
<evidence type="ECO:0000313" key="16">
    <source>
        <dbReference type="EMBL" id="NIY57194.1"/>
    </source>
</evidence>
<keyword evidence="7 9" id="KW-0030">Aminoacyl-tRNA synthetase</keyword>
<dbReference type="NCBIfam" id="TIGR00396">
    <property type="entry name" value="leuS_bact"/>
    <property type="match status" value="1"/>
</dbReference>
<feature type="domain" description="Methionyl/Valyl/Leucyl/Isoleucyl-tRNA synthetase anticodon-binding" evidence="12">
    <location>
        <begin position="655"/>
        <end position="775"/>
    </location>
</feature>
<dbReference type="InterPro" id="IPR009008">
    <property type="entry name" value="Val/Leu/Ile-tRNA-synth_edit"/>
</dbReference>
<dbReference type="SUPFAM" id="SSF47323">
    <property type="entry name" value="Anticodon-binding domain of a subclass of class I aminoacyl-tRNA synthetases"/>
    <property type="match status" value="1"/>
</dbReference>
<keyword evidence="3 9" id="KW-0436">Ligase</keyword>
<keyword evidence="4 9" id="KW-0547">Nucleotide-binding</keyword>
<dbReference type="InterPro" id="IPR015413">
    <property type="entry name" value="Methionyl/Leucyl_tRNA_Synth"/>
</dbReference>
<dbReference type="PROSITE" id="PS00178">
    <property type="entry name" value="AA_TRNA_LIGASE_I"/>
    <property type="match status" value="1"/>
</dbReference>
<comment type="subcellular location">
    <subcellularLocation>
        <location evidence="9">Cytoplasm</location>
    </subcellularLocation>
</comment>
<evidence type="ECO:0000256" key="4">
    <source>
        <dbReference type="ARBA" id="ARBA00022741"/>
    </source>
</evidence>
<dbReference type="FunFam" id="1.10.730.10:FF:000002">
    <property type="entry name" value="Leucine--tRNA ligase"/>
    <property type="match status" value="1"/>
</dbReference>
<dbReference type="GO" id="GO:0005524">
    <property type="term" value="F:ATP binding"/>
    <property type="evidence" value="ECO:0007669"/>
    <property type="project" value="UniProtKB-UniRule"/>
</dbReference>
<dbReference type="Gene3D" id="1.10.730.10">
    <property type="entry name" value="Isoleucyl-tRNA Synthetase, Domain 1"/>
    <property type="match status" value="1"/>
</dbReference>
<evidence type="ECO:0000256" key="5">
    <source>
        <dbReference type="ARBA" id="ARBA00022840"/>
    </source>
</evidence>
<dbReference type="Pfam" id="PF08264">
    <property type="entry name" value="Anticodon_1"/>
    <property type="match status" value="1"/>
</dbReference>